<dbReference type="EMBL" id="JASCZI010211851">
    <property type="protein sequence ID" value="MED6197125.1"/>
    <property type="molecule type" value="Genomic_DNA"/>
</dbReference>
<organism evidence="6 7">
    <name type="scientific">Stylosanthes scabra</name>
    <dbReference type="NCBI Taxonomy" id="79078"/>
    <lineage>
        <taxon>Eukaryota</taxon>
        <taxon>Viridiplantae</taxon>
        <taxon>Streptophyta</taxon>
        <taxon>Embryophyta</taxon>
        <taxon>Tracheophyta</taxon>
        <taxon>Spermatophyta</taxon>
        <taxon>Magnoliopsida</taxon>
        <taxon>eudicotyledons</taxon>
        <taxon>Gunneridae</taxon>
        <taxon>Pentapetalae</taxon>
        <taxon>rosids</taxon>
        <taxon>fabids</taxon>
        <taxon>Fabales</taxon>
        <taxon>Fabaceae</taxon>
        <taxon>Papilionoideae</taxon>
        <taxon>50 kb inversion clade</taxon>
        <taxon>dalbergioids sensu lato</taxon>
        <taxon>Dalbergieae</taxon>
        <taxon>Pterocarpus clade</taxon>
        <taxon>Stylosanthes</taxon>
    </lineage>
</organism>
<evidence type="ECO:0000313" key="6">
    <source>
        <dbReference type="EMBL" id="MED6197125.1"/>
    </source>
</evidence>
<evidence type="ECO:0000256" key="4">
    <source>
        <dbReference type="SAM" id="Coils"/>
    </source>
</evidence>
<reference evidence="6 7" key="1">
    <citation type="journal article" date="2023" name="Plants (Basel)">
        <title>Bridging the Gap: Combining Genomics and Transcriptomics Approaches to Understand Stylosanthes scabra, an Orphan Legume from the Brazilian Caatinga.</title>
        <authorList>
            <person name="Ferreira-Neto J.R.C."/>
            <person name="da Silva M.D."/>
            <person name="Binneck E."/>
            <person name="de Melo N.F."/>
            <person name="da Silva R.H."/>
            <person name="de Melo A.L.T.M."/>
            <person name="Pandolfi V."/>
            <person name="Bustamante F.O."/>
            <person name="Brasileiro-Vidal A.C."/>
            <person name="Benko-Iseppon A.M."/>
        </authorList>
    </citation>
    <scope>NUCLEOTIDE SEQUENCE [LARGE SCALE GENOMIC DNA]</scope>
    <source>
        <tissue evidence="6">Leaves</tissue>
    </source>
</reference>
<dbReference type="InterPro" id="IPR050905">
    <property type="entry name" value="Plant_NBS-LRR"/>
</dbReference>
<name>A0ABU6XIR5_9FABA</name>
<keyword evidence="2" id="KW-0611">Plant defense</keyword>
<feature type="domain" description="NB-ARC" evidence="5">
    <location>
        <begin position="158"/>
        <end position="321"/>
    </location>
</feature>
<dbReference type="InterPro" id="IPR042197">
    <property type="entry name" value="Apaf_helical"/>
</dbReference>
<accession>A0ABU6XIR5</accession>
<dbReference type="SUPFAM" id="SSF52540">
    <property type="entry name" value="P-loop containing nucleoside triphosphate hydrolases"/>
    <property type="match status" value="1"/>
</dbReference>
<evidence type="ECO:0000313" key="7">
    <source>
        <dbReference type="Proteomes" id="UP001341840"/>
    </source>
</evidence>
<dbReference type="PANTHER" id="PTHR33463">
    <property type="entry name" value="NB-ARC DOMAIN-CONTAINING PROTEIN-RELATED"/>
    <property type="match status" value="1"/>
</dbReference>
<keyword evidence="7" id="KW-1185">Reference proteome</keyword>
<dbReference type="Gene3D" id="1.10.8.430">
    <property type="entry name" value="Helical domain of apoptotic protease-activating factors"/>
    <property type="match status" value="1"/>
</dbReference>
<dbReference type="InterPro" id="IPR002182">
    <property type="entry name" value="NB-ARC"/>
</dbReference>
<sequence>MEIVTAIAGKVVDLTVVSIGRQLGYLFFYNSNVNKLKTSVEKLKAKMDDTNISVEEAKQIGETNVLPSVQKWIEEAEVTIADAAEVIEKEAQGEGRCFKWTFPNLCKRYYLSREAKKLEGDVSNAMLERKFEKVCYRPCPEMSVSPSTRDYEAMLSRTSTLDAVKETLNNPDICMVGVYGMGGVGKTTLVKELAWQAETEGLFSVVVIATITSAPNLRGIQGQLADGLGLKLNSETEQGRAADLRTSISGEKSILVILDDIWGELDLTQVGVPYGDQHKACKLVLTGRDLNVLHRMGTQTDFPLGVLSEEESWTLFESMAGDVVRHGRVEAIAVKVVKCCFGLPLLIVAVAKALRKTEDVCVWKDALTRLKVFDHEDYHKNVSERLKFSYDCLKGEELRSLFLLIGSFEHGFNNYDGSLKAEELVPICWALGLYKNVRSLEEARNRHYTLVKELMDSSLLLDSEINRRFTDINEWPNKDQLQKFHHIILPQYLIYELPRNVECPNLTLFFLRFSRVDNLNVQDNLFSGMPR</sequence>
<keyword evidence="1" id="KW-0547">Nucleotide-binding</keyword>
<proteinExistence type="predicted"/>
<comment type="caution">
    <text evidence="6">The sequence shown here is derived from an EMBL/GenBank/DDBJ whole genome shotgun (WGS) entry which is preliminary data.</text>
</comment>
<evidence type="ECO:0000259" key="5">
    <source>
        <dbReference type="Pfam" id="PF00931"/>
    </source>
</evidence>
<evidence type="ECO:0000256" key="2">
    <source>
        <dbReference type="ARBA" id="ARBA00022821"/>
    </source>
</evidence>
<dbReference type="InterPro" id="IPR027417">
    <property type="entry name" value="P-loop_NTPase"/>
</dbReference>
<protein>
    <recommendedName>
        <fullName evidence="5">NB-ARC domain-containing protein</fullName>
    </recommendedName>
</protein>
<keyword evidence="3" id="KW-0067">ATP-binding</keyword>
<dbReference type="PANTHER" id="PTHR33463:SF203">
    <property type="entry name" value="AAA+ ATPASE DOMAIN-CONTAINING PROTEIN"/>
    <property type="match status" value="1"/>
</dbReference>
<dbReference type="Gene3D" id="3.40.50.300">
    <property type="entry name" value="P-loop containing nucleotide triphosphate hydrolases"/>
    <property type="match status" value="1"/>
</dbReference>
<keyword evidence="4" id="KW-0175">Coiled coil</keyword>
<gene>
    <name evidence="6" type="ORF">PIB30_053738</name>
</gene>
<evidence type="ECO:0000256" key="1">
    <source>
        <dbReference type="ARBA" id="ARBA00022741"/>
    </source>
</evidence>
<feature type="coiled-coil region" evidence="4">
    <location>
        <begin position="33"/>
        <end position="60"/>
    </location>
</feature>
<evidence type="ECO:0000256" key="3">
    <source>
        <dbReference type="ARBA" id="ARBA00022840"/>
    </source>
</evidence>
<dbReference type="Pfam" id="PF00931">
    <property type="entry name" value="NB-ARC"/>
    <property type="match status" value="1"/>
</dbReference>
<dbReference type="Proteomes" id="UP001341840">
    <property type="component" value="Unassembled WGS sequence"/>
</dbReference>
<dbReference type="PRINTS" id="PR00364">
    <property type="entry name" value="DISEASERSIST"/>
</dbReference>